<feature type="non-terminal residue" evidence="1">
    <location>
        <position position="37"/>
    </location>
</feature>
<organism evidence="1">
    <name type="scientific">marine metagenome</name>
    <dbReference type="NCBI Taxonomy" id="408172"/>
    <lineage>
        <taxon>unclassified sequences</taxon>
        <taxon>metagenomes</taxon>
        <taxon>ecological metagenomes</taxon>
    </lineage>
</organism>
<proteinExistence type="predicted"/>
<dbReference type="AlphaFoldDB" id="A0A383AZ10"/>
<dbReference type="Pfam" id="PF01245">
    <property type="entry name" value="Ribosomal_L19"/>
    <property type="match status" value="1"/>
</dbReference>
<evidence type="ECO:0008006" key="2">
    <source>
        <dbReference type="Google" id="ProtNLM"/>
    </source>
</evidence>
<protein>
    <recommendedName>
        <fullName evidence="2">50S ribosomal protein L19</fullName>
    </recommendedName>
</protein>
<dbReference type="EMBL" id="UINC01195696">
    <property type="protein sequence ID" value="SVE12378.1"/>
    <property type="molecule type" value="Genomic_DNA"/>
</dbReference>
<sequence length="37" mass="4226">MDAASLIERKTLDHIDDFQPGDTVTVNLRIVEGDRQR</sequence>
<gene>
    <name evidence="1" type="ORF">METZ01_LOCUS465232</name>
</gene>
<reference evidence="1" key="1">
    <citation type="submission" date="2018-05" db="EMBL/GenBank/DDBJ databases">
        <authorList>
            <person name="Lanie J.A."/>
            <person name="Ng W.-L."/>
            <person name="Kazmierczak K.M."/>
            <person name="Andrzejewski T.M."/>
            <person name="Davidsen T.M."/>
            <person name="Wayne K.J."/>
            <person name="Tettelin H."/>
            <person name="Glass J.I."/>
            <person name="Rusch D."/>
            <person name="Podicherti R."/>
            <person name="Tsui H.-C.T."/>
            <person name="Winkler M.E."/>
        </authorList>
    </citation>
    <scope>NUCLEOTIDE SEQUENCE</scope>
</reference>
<dbReference type="GO" id="GO:0003735">
    <property type="term" value="F:structural constituent of ribosome"/>
    <property type="evidence" value="ECO:0007669"/>
    <property type="project" value="InterPro"/>
</dbReference>
<accession>A0A383AZ10</accession>
<name>A0A383AZ10_9ZZZZ</name>
<dbReference type="InterPro" id="IPR001857">
    <property type="entry name" value="Ribosomal_bL19"/>
</dbReference>
<dbReference type="GO" id="GO:0006412">
    <property type="term" value="P:translation"/>
    <property type="evidence" value="ECO:0007669"/>
    <property type="project" value="InterPro"/>
</dbReference>
<evidence type="ECO:0000313" key="1">
    <source>
        <dbReference type="EMBL" id="SVE12378.1"/>
    </source>
</evidence>
<dbReference type="GO" id="GO:0005840">
    <property type="term" value="C:ribosome"/>
    <property type="evidence" value="ECO:0007669"/>
    <property type="project" value="InterPro"/>
</dbReference>